<organism evidence="1 2">
    <name type="scientific">Tritrichomonas foetus</name>
    <dbReference type="NCBI Taxonomy" id="1144522"/>
    <lineage>
        <taxon>Eukaryota</taxon>
        <taxon>Metamonada</taxon>
        <taxon>Parabasalia</taxon>
        <taxon>Tritrichomonadida</taxon>
        <taxon>Tritrichomonadidae</taxon>
        <taxon>Tritrichomonas</taxon>
    </lineage>
</organism>
<protein>
    <submittedName>
        <fullName evidence="1">Uncharacterized protein</fullName>
    </submittedName>
</protein>
<evidence type="ECO:0000313" key="2">
    <source>
        <dbReference type="Proteomes" id="UP000179807"/>
    </source>
</evidence>
<dbReference type="Proteomes" id="UP000179807">
    <property type="component" value="Unassembled WGS sequence"/>
</dbReference>
<evidence type="ECO:0000313" key="1">
    <source>
        <dbReference type="EMBL" id="OHS98764.1"/>
    </source>
</evidence>
<gene>
    <name evidence="1" type="ORF">TRFO_01801</name>
</gene>
<dbReference type="EMBL" id="MLAK01001037">
    <property type="protein sequence ID" value="OHS98764.1"/>
    <property type="molecule type" value="Genomic_DNA"/>
</dbReference>
<dbReference type="RefSeq" id="XP_068351901.1">
    <property type="nucleotide sequence ID" value="XM_068490314.1"/>
</dbReference>
<keyword evidence="2" id="KW-1185">Reference proteome</keyword>
<sequence>MISLVDLLSRPCKLPPITHIADGMPTITLALAPDDNINLLHTANPRMPCNEDASSCFKANSVDFPNYYLHADKNINDNPPKNNNTINQSLIDRLNSSNDQNTDIDNVDINDEIDYHKINQSNNENIDSQNLNKNQAKESGQYTLIDDLSIIRAIASYYGMHFSGKIPWSFWQTYKRATKSDRSTSSLYHHWSGVMQKKYGGFIAAGKISDCIAWLEAASGYKSSSSHTHQQSSIPKFSSNSSHNSLHSLNSNHLMYAHSNSTNSYDFDHSQSQYINSIEPAGLPLIQQHSQPPIEIQYDEKIVREGRSCLVRTSSYRTNPFRKPI</sequence>
<dbReference type="VEuPathDB" id="TrichDB:TRFO_01801"/>
<comment type="caution">
    <text evidence="1">The sequence shown here is derived from an EMBL/GenBank/DDBJ whole genome shotgun (WGS) entry which is preliminary data.</text>
</comment>
<dbReference type="GeneID" id="94825018"/>
<proteinExistence type="predicted"/>
<accession>A0A1J4JNC9</accession>
<reference evidence="1" key="1">
    <citation type="submission" date="2016-10" db="EMBL/GenBank/DDBJ databases">
        <authorList>
            <person name="Benchimol M."/>
            <person name="Almeida L.G."/>
            <person name="Vasconcelos A.T."/>
            <person name="Perreira-Neves A."/>
            <person name="Rosa I.A."/>
            <person name="Tasca T."/>
            <person name="Bogo M.R."/>
            <person name="de Souza W."/>
        </authorList>
    </citation>
    <scope>NUCLEOTIDE SEQUENCE [LARGE SCALE GENOMIC DNA]</scope>
    <source>
        <strain evidence="1">K</strain>
    </source>
</reference>
<dbReference type="AlphaFoldDB" id="A0A1J4JNC9"/>
<name>A0A1J4JNC9_9EUKA</name>